<reference evidence="2 3" key="1">
    <citation type="journal article" date="2008" name="Nature">
        <title>The genome of Laccaria bicolor provides insights into mycorrhizal symbiosis.</title>
        <authorList>
            <person name="Martin F."/>
            <person name="Aerts A."/>
            <person name="Ahren D."/>
            <person name="Brun A."/>
            <person name="Danchin E.G.J."/>
            <person name="Duchaussoy F."/>
            <person name="Gibon J."/>
            <person name="Kohler A."/>
            <person name="Lindquist E."/>
            <person name="Pereda V."/>
            <person name="Salamov A."/>
            <person name="Shapiro H.J."/>
            <person name="Wuyts J."/>
            <person name="Blaudez D."/>
            <person name="Buee M."/>
            <person name="Brokstein P."/>
            <person name="Canbaeck B."/>
            <person name="Cohen D."/>
            <person name="Courty P.E."/>
            <person name="Coutinho P.M."/>
            <person name="Delaruelle C."/>
            <person name="Detter J.C."/>
            <person name="Deveau A."/>
            <person name="DiFazio S."/>
            <person name="Duplessis S."/>
            <person name="Fraissinet-Tachet L."/>
            <person name="Lucic E."/>
            <person name="Frey-Klett P."/>
            <person name="Fourrey C."/>
            <person name="Feussner I."/>
            <person name="Gay G."/>
            <person name="Grimwood J."/>
            <person name="Hoegger P.J."/>
            <person name="Jain P."/>
            <person name="Kilaru S."/>
            <person name="Labbe J."/>
            <person name="Lin Y.C."/>
            <person name="Legue V."/>
            <person name="Le Tacon F."/>
            <person name="Marmeisse R."/>
            <person name="Melayah D."/>
            <person name="Montanini B."/>
            <person name="Muratet M."/>
            <person name="Nehls U."/>
            <person name="Niculita-Hirzel H."/>
            <person name="Oudot-Le Secq M.P."/>
            <person name="Peter M."/>
            <person name="Quesneville H."/>
            <person name="Rajashekar B."/>
            <person name="Reich M."/>
            <person name="Rouhier N."/>
            <person name="Schmutz J."/>
            <person name="Yin T."/>
            <person name="Chalot M."/>
            <person name="Henrissat B."/>
            <person name="Kuees U."/>
            <person name="Lucas S."/>
            <person name="Van de Peer Y."/>
            <person name="Podila G.K."/>
            <person name="Polle A."/>
            <person name="Pukkila P.J."/>
            <person name="Richardson P.M."/>
            <person name="Rouze P."/>
            <person name="Sanders I.R."/>
            <person name="Stajich J.E."/>
            <person name="Tunlid A."/>
            <person name="Tuskan G."/>
            <person name="Grigoriev I.V."/>
        </authorList>
    </citation>
    <scope>NUCLEOTIDE SEQUENCE [LARGE SCALE GENOMIC DNA]</scope>
    <source>
        <strain evidence="3">S238N-H82 / ATCC MYA-4686</strain>
    </source>
</reference>
<dbReference type="AlphaFoldDB" id="B0D546"/>
<dbReference type="STRING" id="486041.B0D546"/>
<feature type="compositionally biased region" description="Low complexity" evidence="1">
    <location>
        <begin position="37"/>
        <end position="51"/>
    </location>
</feature>
<keyword evidence="3" id="KW-1185">Reference proteome</keyword>
<dbReference type="EMBL" id="DS547097">
    <property type="protein sequence ID" value="EDR10673.1"/>
    <property type="molecule type" value="Genomic_DNA"/>
</dbReference>
<evidence type="ECO:0000256" key="1">
    <source>
        <dbReference type="SAM" id="MobiDB-lite"/>
    </source>
</evidence>
<dbReference type="InParanoid" id="B0D546"/>
<name>B0D546_LACBS</name>
<dbReference type="RefSeq" id="XP_001879123.1">
    <property type="nucleotide sequence ID" value="XM_001879088.1"/>
</dbReference>
<dbReference type="GeneID" id="6074677"/>
<feature type="region of interest" description="Disordered" evidence="1">
    <location>
        <begin position="29"/>
        <end position="73"/>
    </location>
</feature>
<organism evidence="3">
    <name type="scientific">Laccaria bicolor (strain S238N-H82 / ATCC MYA-4686)</name>
    <name type="common">Bicoloured deceiver</name>
    <name type="synonym">Laccaria laccata var. bicolor</name>
    <dbReference type="NCBI Taxonomy" id="486041"/>
    <lineage>
        <taxon>Eukaryota</taxon>
        <taxon>Fungi</taxon>
        <taxon>Dikarya</taxon>
        <taxon>Basidiomycota</taxon>
        <taxon>Agaricomycotina</taxon>
        <taxon>Agaricomycetes</taxon>
        <taxon>Agaricomycetidae</taxon>
        <taxon>Agaricales</taxon>
        <taxon>Agaricineae</taxon>
        <taxon>Hydnangiaceae</taxon>
        <taxon>Laccaria</taxon>
    </lineage>
</organism>
<dbReference type="OrthoDB" id="267397at2759"/>
<evidence type="ECO:0000313" key="2">
    <source>
        <dbReference type="EMBL" id="EDR10673.1"/>
    </source>
</evidence>
<dbReference type="KEGG" id="lbc:LACBIDRAFT_317414"/>
<dbReference type="Proteomes" id="UP000001194">
    <property type="component" value="Unassembled WGS sequence"/>
</dbReference>
<feature type="compositionally biased region" description="Polar residues" evidence="1">
    <location>
        <begin position="60"/>
        <end position="73"/>
    </location>
</feature>
<proteinExistence type="predicted"/>
<accession>B0D546</accession>
<dbReference type="HOGENOM" id="CLU_1865441_0_0_1"/>
<evidence type="ECO:0000313" key="3">
    <source>
        <dbReference type="Proteomes" id="UP000001194"/>
    </source>
</evidence>
<gene>
    <name evidence="2" type="ORF">LACBIDRAFT_317414</name>
</gene>
<protein>
    <submittedName>
        <fullName evidence="2">Predicted protein</fullName>
    </submittedName>
</protein>
<sequence>MWVLIDSVILDRCSKPTIDVQNPILAHHPHVNGIPRSSGGASNSSSPSSNSMPQPLPMMQTGQNPHDPLTQLNSHMGFSAMAGLNLFDDMGLNLNDPNVMCVFALNSDLDLCKNAVLLSPPQNPAGLRGFLGIPGDS</sequence>